<protein>
    <submittedName>
        <fullName evidence="2">Uncharacterized protein</fullName>
    </submittedName>
</protein>
<reference evidence="2 3" key="1">
    <citation type="submission" date="2016-07" db="EMBL/GenBank/DDBJ databases">
        <title>Pervasive Adenine N6-methylation of Active Genes in Fungi.</title>
        <authorList>
            <consortium name="DOE Joint Genome Institute"/>
            <person name="Mondo S.J."/>
            <person name="Dannebaum R.O."/>
            <person name="Kuo R.C."/>
            <person name="Labutti K."/>
            <person name="Haridas S."/>
            <person name="Kuo A."/>
            <person name="Salamov A."/>
            <person name="Ahrendt S.R."/>
            <person name="Lipzen A."/>
            <person name="Sullivan W."/>
            <person name="Andreopoulos W.B."/>
            <person name="Clum A."/>
            <person name="Lindquist E."/>
            <person name="Daum C."/>
            <person name="Ramamoorthy G.K."/>
            <person name="Gryganskyi A."/>
            <person name="Culley D."/>
            <person name="Magnuson J.K."/>
            <person name="James T.Y."/>
            <person name="O'Malley M.A."/>
            <person name="Stajich J.E."/>
            <person name="Spatafora J.W."/>
            <person name="Visel A."/>
            <person name="Grigoriev I.V."/>
        </authorList>
    </citation>
    <scope>NUCLEOTIDE SEQUENCE [LARGE SCALE GENOMIC DNA]</scope>
    <source>
        <strain evidence="2 3">JEL800</strain>
    </source>
</reference>
<gene>
    <name evidence="2" type="ORF">BCR33DRAFT_370200</name>
</gene>
<organism evidence="2 3">
    <name type="scientific">Rhizoclosmatium globosum</name>
    <dbReference type="NCBI Taxonomy" id="329046"/>
    <lineage>
        <taxon>Eukaryota</taxon>
        <taxon>Fungi</taxon>
        <taxon>Fungi incertae sedis</taxon>
        <taxon>Chytridiomycota</taxon>
        <taxon>Chytridiomycota incertae sedis</taxon>
        <taxon>Chytridiomycetes</taxon>
        <taxon>Chytridiales</taxon>
        <taxon>Chytriomycetaceae</taxon>
        <taxon>Rhizoclosmatium</taxon>
    </lineage>
</organism>
<dbReference type="AlphaFoldDB" id="A0A1Y2BZG9"/>
<keyword evidence="3" id="KW-1185">Reference proteome</keyword>
<proteinExistence type="predicted"/>
<sequence>MDDLNAQIVSLQRSLTDLELSTSTKLARINTEHVKELEDLQAVHIIRLERLQNERDVLQVKVYSLKIRLKHLRYN</sequence>
<evidence type="ECO:0000313" key="2">
    <source>
        <dbReference type="EMBL" id="ORY40126.1"/>
    </source>
</evidence>
<accession>A0A1Y2BZG9</accession>
<evidence type="ECO:0000256" key="1">
    <source>
        <dbReference type="SAM" id="Coils"/>
    </source>
</evidence>
<keyword evidence="1" id="KW-0175">Coiled coil</keyword>
<evidence type="ECO:0000313" key="3">
    <source>
        <dbReference type="Proteomes" id="UP000193642"/>
    </source>
</evidence>
<name>A0A1Y2BZG9_9FUNG</name>
<dbReference type="OrthoDB" id="2128428at2759"/>
<feature type="coiled-coil region" evidence="1">
    <location>
        <begin position="1"/>
        <end position="68"/>
    </location>
</feature>
<dbReference type="EMBL" id="MCGO01000036">
    <property type="protein sequence ID" value="ORY40126.1"/>
    <property type="molecule type" value="Genomic_DNA"/>
</dbReference>
<dbReference type="Proteomes" id="UP000193642">
    <property type="component" value="Unassembled WGS sequence"/>
</dbReference>
<comment type="caution">
    <text evidence="2">The sequence shown here is derived from an EMBL/GenBank/DDBJ whole genome shotgun (WGS) entry which is preliminary data.</text>
</comment>